<evidence type="ECO:0000313" key="3">
    <source>
        <dbReference type="Proteomes" id="UP000281553"/>
    </source>
</evidence>
<feature type="region of interest" description="Disordered" evidence="1">
    <location>
        <begin position="107"/>
        <end position="142"/>
    </location>
</feature>
<feature type="compositionally biased region" description="Low complexity" evidence="1">
    <location>
        <begin position="132"/>
        <end position="142"/>
    </location>
</feature>
<protein>
    <submittedName>
        <fullName evidence="2">Uncharacterized protein</fullName>
    </submittedName>
</protein>
<reference evidence="2 3" key="1">
    <citation type="submission" date="2018-11" db="EMBL/GenBank/DDBJ databases">
        <authorList>
            <consortium name="Pathogen Informatics"/>
        </authorList>
    </citation>
    <scope>NUCLEOTIDE SEQUENCE [LARGE SCALE GENOMIC DNA]</scope>
</reference>
<sequence>MDTLSGHLKLTSEPEKPPPPQNARQRKMTPVPVPVLPPFFDPFAETEDTTTTLIRVLYTVTRPPLDDPVRVTERRLDVKFSCLDLLGNQQTLCELITFFRRIVPTESTPRSRSASRSTDEVPGDHSIPTPSPAHATAAESAASSRPHTLDVLVSVERLSLVLVRVPQHRWPRRPEYLATATLLGANFDWHHGAFRCYLSLSGILLCLYTCCNTWRWVWRIDDGY</sequence>
<evidence type="ECO:0000256" key="1">
    <source>
        <dbReference type="SAM" id="MobiDB-lite"/>
    </source>
</evidence>
<keyword evidence="3" id="KW-1185">Reference proteome</keyword>
<name>A0A3P6RC92_DIBLA</name>
<feature type="compositionally biased region" description="Low complexity" evidence="1">
    <location>
        <begin position="107"/>
        <end position="116"/>
    </location>
</feature>
<evidence type="ECO:0000313" key="2">
    <source>
        <dbReference type="EMBL" id="VDK51235.1"/>
    </source>
</evidence>
<dbReference type="AlphaFoldDB" id="A0A3P6RC92"/>
<proteinExistence type="predicted"/>
<accession>A0A3P6RC92</accession>
<dbReference type="Proteomes" id="UP000281553">
    <property type="component" value="Unassembled WGS sequence"/>
</dbReference>
<dbReference type="EMBL" id="UYRU01015515">
    <property type="protein sequence ID" value="VDK51235.1"/>
    <property type="molecule type" value="Genomic_DNA"/>
</dbReference>
<feature type="region of interest" description="Disordered" evidence="1">
    <location>
        <begin position="1"/>
        <end position="27"/>
    </location>
</feature>
<organism evidence="2 3">
    <name type="scientific">Dibothriocephalus latus</name>
    <name type="common">Fish tapeworm</name>
    <name type="synonym">Diphyllobothrium latum</name>
    <dbReference type="NCBI Taxonomy" id="60516"/>
    <lineage>
        <taxon>Eukaryota</taxon>
        <taxon>Metazoa</taxon>
        <taxon>Spiralia</taxon>
        <taxon>Lophotrochozoa</taxon>
        <taxon>Platyhelminthes</taxon>
        <taxon>Cestoda</taxon>
        <taxon>Eucestoda</taxon>
        <taxon>Diphyllobothriidea</taxon>
        <taxon>Diphyllobothriidae</taxon>
        <taxon>Dibothriocephalus</taxon>
    </lineage>
</organism>
<gene>
    <name evidence="2" type="ORF">DILT_LOCUS1840</name>
</gene>